<gene>
    <name evidence="11" type="ORF">CLMAG_48440</name>
</gene>
<evidence type="ECO:0000259" key="10">
    <source>
        <dbReference type="Pfam" id="PF04290"/>
    </source>
</evidence>
<keyword evidence="7 9" id="KW-0472">Membrane</keyword>
<dbReference type="InterPro" id="IPR007387">
    <property type="entry name" value="TRAP_DctQ"/>
</dbReference>
<evidence type="ECO:0000256" key="4">
    <source>
        <dbReference type="ARBA" id="ARBA00022519"/>
    </source>
</evidence>
<comment type="caution">
    <text evidence="11">The sequence shown here is derived from an EMBL/GenBank/DDBJ whole genome shotgun (WGS) entry which is preliminary data.</text>
</comment>
<keyword evidence="6 9" id="KW-1133">Transmembrane helix</keyword>
<evidence type="ECO:0000256" key="9">
    <source>
        <dbReference type="SAM" id="Phobius"/>
    </source>
</evidence>
<keyword evidence="5 9" id="KW-0812">Transmembrane</keyword>
<dbReference type="RefSeq" id="WP_066628146.1">
    <property type="nucleotide sequence ID" value="NZ_FQXL01000033.1"/>
</dbReference>
<keyword evidence="4" id="KW-0997">Cell inner membrane</keyword>
<feature type="domain" description="Tripartite ATP-independent periplasmic transporters DctQ component" evidence="10">
    <location>
        <begin position="29"/>
        <end position="159"/>
    </location>
</feature>
<feature type="transmembrane region" description="Helical" evidence="9">
    <location>
        <begin position="91"/>
        <end position="114"/>
    </location>
</feature>
<organism evidence="11 12">
    <name type="scientific">Clostridium magnum DSM 2767</name>
    <dbReference type="NCBI Taxonomy" id="1121326"/>
    <lineage>
        <taxon>Bacteria</taxon>
        <taxon>Bacillati</taxon>
        <taxon>Bacillota</taxon>
        <taxon>Clostridia</taxon>
        <taxon>Eubacteriales</taxon>
        <taxon>Clostridiaceae</taxon>
        <taxon>Clostridium</taxon>
    </lineage>
</organism>
<dbReference type="GO" id="GO:0022857">
    <property type="term" value="F:transmembrane transporter activity"/>
    <property type="evidence" value="ECO:0007669"/>
    <property type="project" value="TreeGrafter"/>
</dbReference>
<sequence>MDYSSKFTGFKNSLNKIQSCINTLLLISLILLVSIQIILRYVFKSPLLGIEEMMIFPTIWLYLLGGASASLEEKHIECGMLDSMIKSPIKLQMTAVIKNLISIIVCIILCWLSFDFFSYSLKMWKLSGTLSIPMFFGESSFFISILLMAIYSIFELIKNVNKYCNMKEKEVIET</sequence>
<dbReference type="Proteomes" id="UP000076603">
    <property type="component" value="Unassembled WGS sequence"/>
</dbReference>
<feature type="transmembrane region" description="Helical" evidence="9">
    <location>
        <begin position="21"/>
        <end position="42"/>
    </location>
</feature>
<evidence type="ECO:0000256" key="1">
    <source>
        <dbReference type="ARBA" id="ARBA00004429"/>
    </source>
</evidence>
<dbReference type="GO" id="GO:0015740">
    <property type="term" value="P:C4-dicarboxylate transport"/>
    <property type="evidence" value="ECO:0007669"/>
    <property type="project" value="TreeGrafter"/>
</dbReference>
<keyword evidence="3" id="KW-1003">Cell membrane</keyword>
<dbReference type="PANTHER" id="PTHR35011:SF2">
    <property type="entry name" value="2,3-DIKETO-L-GULONATE TRAP TRANSPORTER SMALL PERMEASE PROTEIN YIAM"/>
    <property type="match status" value="1"/>
</dbReference>
<reference evidence="11 12" key="1">
    <citation type="submission" date="2016-04" db="EMBL/GenBank/DDBJ databases">
        <title>Genome sequence of Clostridium magnum DSM 2767.</title>
        <authorList>
            <person name="Poehlein A."/>
            <person name="Uhlig R."/>
            <person name="Fischer R."/>
            <person name="Bahl H."/>
            <person name="Daniel R."/>
        </authorList>
    </citation>
    <scope>NUCLEOTIDE SEQUENCE [LARGE SCALE GENOMIC DNA]</scope>
    <source>
        <strain evidence="11 12">DSM 2767</strain>
    </source>
</reference>
<evidence type="ECO:0000256" key="8">
    <source>
        <dbReference type="ARBA" id="ARBA00038436"/>
    </source>
</evidence>
<keyword evidence="2" id="KW-0813">Transport</keyword>
<evidence type="ECO:0000256" key="7">
    <source>
        <dbReference type="ARBA" id="ARBA00023136"/>
    </source>
</evidence>
<dbReference type="AlphaFoldDB" id="A0A162RFQ3"/>
<feature type="transmembrane region" description="Helical" evidence="9">
    <location>
        <begin position="54"/>
        <end position="71"/>
    </location>
</feature>
<dbReference type="PATRIC" id="fig|1121326.3.peg.4905"/>
<dbReference type="PANTHER" id="PTHR35011">
    <property type="entry name" value="2,3-DIKETO-L-GULONATE TRAP TRANSPORTER SMALL PERMEASE PROTEIN YIAM"/>
    <property type="match status" value="1"/>
</dbReference>
<dbReference type="STRING" id="1121326.CLMAG_48440"/>
<protein>
    <submittedName>
        <fullName evidence="11">2,3-diketo-L-gulonate TRAP transporter small permease protein YiaM</fullName>
    </submittedName>
</protein>
<dbReference type="Pfam" id="PF04290">
    <property type="entry name" value="DctQ"/>
    <property type="match status" value="1"/>
</dbReference>
<dbReference type="InterPro" id="IPR055348">
    <property type="entry name" value="DctQ"/>
</dbReference>
<evidence type="ECO:0000256" key="3">
    <source>
        <dbReference type="ARBA" id="ARBA00022475"/>
    </source>
</evidence>
<dbReference type="GO" id="GO:0005886">
    <property type="term" value="C:plasma membrane"/>
    <property type="evidence" value="ECO:0007669"/>
    <property type="project" value="UniProtKB-SubCell"/>
</dbReference>
<evidence type="ECO:0000313" key="12">
    <source>
        <dbReference type="Proteomes" id="UP000076603"/>
    </source>
</evidence>
<name>A0A162RFQ3_9CLOT</name>
<feature type="transmembrane region" description="Helical" evidence="9">
    <location>
        <begin position="134"/>
        <end position="157"/>
    </location>
</feature>
<evidence type="ECO:0000256" key="2">
    <source>
        <dbReference type="ARBA" id="ARBA00022448"/>
    </source>
</evidence>
<comment type="subcellular location">
    <subcellularLocation>
        <location evidence="1">Cell inner membrane</location>
        <topology evidence="1">Multi-pass membrane protein</topology>
    </subcellularLocation>
</comment>
<comment type="similarity">
    <text evidence="8">Belongs to the TRAP transporter small permease family.</text>
</comment>
<dbReference type="EMBL" id="LWAE01000007">
    <property type="protein sequence ID" value="KZL89834.1"/>
    <property type="molecule type" value="Genomic_DNA"/>
</dbReference>
<evidence type="ECO:0000256" key="6">
    <source>
        <dbReference type="ARBA" id="ARBA00022989"/>
    </source>
</evidence>
<keyword evidence="12" id="KW-1185">Reference proteome</keyword>
<proteinExistence type="inferred from homology"/>
<dbReference type="OrthoDB" id="45144at2"/>
<accession>A0A162RFQ3</accession>
<evidence type="ECO:0000313" key="11">
    <source>
        <dbReference type="EMBL" id="KZL89834.1"/>
    </source>
</evidence>
<evidence type="ECO:0000256" key="5">
    <source>
        <dbReference type="ARBA" id="ARBA00022692"/>
    </source>
</evidence>